<feature type="non-terminal residue" evidence="5">
    <location>
        <position position="1"/>
    </location>
</feature>
<evidence type="ECO:0000256" key="3">
    <source>
        <dbReference type="SAM" id="MobiDB-lite"/>
    </source>
</evidence>
<evidence type="ECO:0000256" key="2">
    <source>
        <dbReference type="SAM" id="Coils"/>
    </source>
</evidence>
<dbReference type="VEuPathDB" id="TriTrypDB:TcIL3000_7_4470"/>
<dbReference type="InterPro" id="IPR031315">
    <property type="entry name" value="LNS2/PITP"/>
</dbReference>
<dbReference type="InterPro" id="IPR007651">
    <property type="entry name" value="Lipin_N"/>
</dbReference>
<accession>G0UQH2</accession>
<feature type="region of interest" description="Disordered" evidence="3">
    <location>
        <begin position="205"/>
        <end position="239"/>
    </location>
</feature>
<dbReference type="InterPro" id="IPR013209">
    <property type="entry name" value="LNS2"/>
</dbReference>
<dbReference type="Pfam" id="PF08235">
    <property type="entry name" value="LNS2"/>
    <property type="match status" value="1"/>
</dbReference>
<name>G0UQH2_TRYCI</name>
<keyword evidence="2" id="KW-0175">Coiled coil</keyword>
<feature type="compositionally biased region" description="Polar residues" evidence="3">
    <location>
        <begin position="294"/>
        <end position="312"/>
    </location>
</feature>
<proteinExistence type="inferred from homology"/>
<organism evidence="5">
    <name type="scientific">Trypanosoma congolense (strain IL3000)</name>
    <dbReference type="NCBI Taxonomy" id="1068625"/>
    <lineage>
        <taxon>Eukaryota</taxon>
        <taxon>Discoba</taxon>
        <taxon>Euglenozoa</taxon>
        <taxon>Kinetoplastea</taxon>
        <taxon>Metakinetoplastina</taxon>
        <taxon>Trypanosomatida</taxon>
        <taxon>Trypanosomatidae</taxon>
        <taxon>Trypanosoma</taxon>
        <taxon>Nannomonas</taxon>
    </lineage>
</organism>
<feature type="region of interest" description="Disordered" evidence="3">
    <location>
        <begin position="608"/>
        <end position="630"/>
    </location>
</feature>
<dbReference type="InterPro" id="IPR026058">
    <property type="entry name" value="LIPIN"/>
</dbReference>
<sequence length="762" mass="81981">TPFNVRFGKIKVLIPTDKVVSVEVNGQMTSAVMKMGSEGEAFWLRPAYPSEGDCGRPESPIEFGSTPNLSVAGGVDGCNKGTGVGPCSGVPSGEPLAGSSRERLVGPLHKDLKQAQVEERGEFQPLIQKDSDGHLKINAQAKYSGTDPAEYHLAEETVVAAERAMREMARLSQENPSYLSEVATGDHNDEAIQRQLCLTEHPELLGEVGKKTDESGDKPSSVNTKMSELETSLPVEDNQTVNTLIFNEKSFSDDQQPSSSASDEGFDASADEYLFDDANIIVDDCCLQEGRRSSIPSQNSLTPLGVASATQPISPPGEGDRGRGATCVNRAFEDGCTGTDKNAADDFFITRSLIPTEADLLKLNLSPGRNCVRYITHSSLRGEVTVEANIYLWESTDRLVVSDVDGTITKSDVLGHLMPLIGRDWTHPGICSFYDKLEKNGYRFVYLTARSVSQISMTRSFLWKIRQDDVSLPKGPVLTVPRRFFSALTQEVSMKSHLFKIACLRSVIEAFLPNAKPFYAGFGNRLSDTVSYLAANIPEYRIFIIRPDSSLYVKNVKTTYSRLANDVDKIFPPIVRQNSKHGGHPGSTIHAGAHSPIQVTPYRGAVQTGGLAGDSSTCEGGTTRTDVPISGEMSVGNISCEAASSVGGPGYPSSDYQGSPLHLGGVDAMMTASGMGATGVNVSCGSSINTNAVVCGPCEVVVDQDFDSFVYWRVAPSGVMSGREASNTASEKKKAGEAMSHVTARKTSWLPFLRESRKASSS</sequence>
<dbReference type="SMART" id="SM00775">
    <property type="entry name" value="LNS2"/>
    <property type="match status" value="1"/>
</dbReference>
<feature type="compositionally biased region" description="Polar residues" evidence="3">
    <location>
        <begin position="614"/>
        <end position="625"/>
    </location>
</feature>
<feature type="compositionally biased region" description="Basic and acidic residues" evidence="3">
    <location>
        <begin position="205"/>
        <end position="217"/>
    </location>
</feature>
<dbReference type="EMBL" id="HE575320">
    <property type="protein sequence ID" value="CCC91633.1"/>
    <property type="molecule type" value="Genomic_DNA"/>
</dbReference>
<feature type="region of interest" description="Disordered" evidence="3">
    <location>
        <begin position="293"/>
        <end position="323"/>
    </location>
</feature>
<feature type="compositionally biased region" description="Polar residues" evidence="3">
    <location>
        <begin position="218"/>
        <end position="230"/>
    </location>
</feature>
<dbReference type="PANTHER" id="PTHR12181">
    <property type="entry name" value="LIPIN"/>
    <property type="match status" value="1"/>
</dbReference>
<comment type="similarity">
    <text evidence="1">Belongs to the lipin family.</text>
</comment>
<feature type="region of interest" description="Disordered" evidence="3">
    <location>
        <begin position="721"/>
        <end position="743"/>
    </location>
</feature>
<evidence type="ECO:0000313" key="5">
    <source>
        <dbReference type="EMBL" id="CCC91633.1"/>
    </source>
</evidence>
<reference evidence="5" key="1">
    <citation type="journal article" date="2012" name="Proc. Natl. Acad. Sci. U.S.A.">
        <title>Antigenic diversity is generated by distinct evolutionary mechanisms in African trypanosome species.</title>
        <authorList>
            <person name="Jackson A.P."/>
            <person name="Berry A."/>
            <person name="Aslett M."/>
            <person name="Allison H.C."/>
            <person name="Burton P."/>
            <person name="Vavrova-Anderson J."/>
            <person name="Brown R."/>
            <person name="Browne H."/>
            <person name="Corton N."/>
            <person name="Hauser H."/>
            <person name="Gamble J."/>
            <person name="Gilderthorp R."/>
            <person name="Marcello L."/>
            <person name="McQuillan J."/>
            <person name="Otto T.D."/>
            <person name="Quail M.A."/>
            <person name="Sanders M.J."/>
            <person name="van Tonder A."/>
            <person name="Ginger M.L."/>
            <person name="Field M.C."/>
            <person name="Barry J.D."/>
            <person name="Hertz-Fowler C."/>
            <person name="Berriman M."/>
        </authorList>
    </citation>
    <scope>NUCLEOTIDE SEQUENCE</scope>
    <source>
        <strain evidence="5">IL3000</strain>
    </source>
</reference>
<dbReference type="AlphaFoldDB" id="G0UQH2"/>
<evidence type="ECO:0000259" key="4">
    <source>
        <dbReference type="SMART" id="SM00775"/>
    </source>
</evidence>
<feature type="domain" description="LNS2/PITP" evidence="4">
    <location>
        <begin position="399"/>
        <end position="554"/>
    </location>
</feature>
<protein>
    <submittedName>
        <fullName evidence="5">Putative lipin</fullName>
    </submittedName>
</protein>
<dbReference type="GO" id="GO:0008195">
    <property type="term" value="F:phosphatidate phosphatase activity"/>
    <property type="evidence" value="ECO:0007669"/>
    <property type="project" value="TreeGrafter"/>
</dbReference>
<dbReference type="SUPFAM" id="SSF56784">
    <property type="entry name" value="HAD-like"/>
    <property type="match status" value="1"/>
</dbReference>
<dbReference type="InterPro" id="IPR036412">
    <property type="entry name" value="HAD-like_sf"/>
</dbReference>
<gene>
    <name evidence="5" type="ORF">TCIL3000_7_4470</name>
</gene>
<dbReference type="Pfam" id="PF04571">
    <property type="entry name" value="Lipin_N"/>
    <property type="match status" value="1"/>
</dbReference>
<dbReference type="PANTHER" id="PTHR12181:SF12">
    <property type="entry name" value="PHOSPHATIDATE PHOSPHATASE"/>
    <property type="match status" value="1"/>
</dbReference>
<feature type="coiled-coil region" evidence="2">
    <location>
        <begin position="154"/>
        <end position="181"/>
    </location>
</feature>
<evidence type="ECO:0000256" key="1">
    <source>
        <dbReference type="ARBA" id="ARBA00005476"/>
    </source>
</evidence>